<dbReference type="Gene3D" id="3.60.10.10">
    <property type="entry name" value="Endonuclease/exonuclease/phosphatase"/>
    <property type="match status" value="1"/>
</dbReference>
<keyword evidence="1" id="KW-0808">Transferase</keyword>
<comment type="caution">
    <text evidence="1">The sequence shown here is derived from an EMBL/GenBank/DDBJ whole genome shotgun (WGS) entry which is preliminary data.</text>
</comment>
<proteinExistence type="predicted"/>
<dbReference type="EMBL" id="BKCJ010008422">
    <property type="protein sequence ID" value="GEU82136.1"/>
    <property type="molecule type" value="Genomic_DNA"/>
</dbReference>
<dbReference type="InterPro" id="IPR036691">
    <property type="entry name" value="Endo/exonu/phosph_ase_sf"/>
</dbReference>
<dbReference type="PANTHER" id="PTHR33116:SF79">
    <property type="entry name" value="REVERSE TRANSCRIPTASE DOMAIN, ZINC FINGER, CCHC-TYPE-RELATED"/>
    <property type="match status" value="1"/>
</dbReference>
<accession>A0A6L2N7E5</accession>
<evidence type="ECO:0000313" key="1">
    <source>
        <dbReference type="EMBL" id="GEU82136.1"/>
    </source>
</evidence>
<dbReference type="AlphaFoldDB" id="A0A6L2N7E5"/>
<protein>
    <submittedName>
        <fullName evidence="1">RNA-directed DNA polymerase, eukaryota</fullName>
    </submittedName>
</protein>
<dbReference type="SUPFAM" id="SSF56219">
    <property type="entry name" value="DNase I-like"/>
    <property type="match status" value="1"/>
</dbReference>
<reference evidence="1" key="1">
    <citation type="journal article" date="2019" name="Sci. Rep.">
        <title>Draft genome of Tanacetum cinerariifolium, the natural source of mosquito coil.</title>
        <authorList>
            <person name="Yamashiro T."/>
            <person name="Shiraishi A."/>
            <person name="Satake H."/>
            <person name="Nakayama K."/>
        </authorList>
    </citation>
    <scope>NUCLEOTIDE SEQUENCE</scope>
</reference>
<name>A0A6L2N7E5_TANCI</name>
<sequence length="867" mass="99751">MSKALLIPKYQDCRTQHVLITGASQSRQYWLTEDPFGLDQLIKESAKKEKVVAQDLNSSEPDYPLGFTPLESLSNDKEGEEVNQIGSFNDVGDETISCNSRNNSSVRSKREHVDSLNPATKPLDGFSVLEHFHKVISIGQAMGFGFGGKEKKRWVKELCLTHRVNFLSVQETKLSRPDVVLVKNNWGNMSFDFATCSAQGRSGEILGVWDKVMFQMQHTYSIESCLCVEGTWMSTNTNLLFMSIYAPQDISRKRQIWSYVSGMINRWHGEVLVMGDFTEVQYGYERFGSIFQAAHAMIFNTFIEESQLFDIPLRGYSFTWSDTHACKMSKLDRFLKSEGVLDTFPNLSRVILHQNLSDHKSILLRETNLDYGPTPFWLFHSWFLEPDFVQVVEDTWKGYTRHDCNDMVGSKNKLKLLKQKLKDWSSSIDVANKANAFWSIVEMDQKIVIDFAQQAKIKWAIERDENSKFFHGIINKKRKQQAIRGILVDGEWVDNPERVKIELFNHFANRYADPEWVRPSIDEIFQKWLGDDHRLELEHDVAEVEIKNSIWDCGSDKYNSFPNGCNPSFISLIPKVIDAKIIDEFHPINLIGCQYRIISKILANRLSTVVDELVSYEKLAFIKGRQILDGPLILNEVISLCKARNEVKIGDNMSRINSWQEVILKVSSKLSKWKAKTLSVGGKLMLIKSVLGAIPTYFMSLYKVPEVVLKHIERLRNSFFLGAELEERKISWVSWKMVMAEKQYGGIGVSSLIALNRALLFKWIWRFLNSQSGFWQSIIKAIYVPNCSLDEPIPRCTCGSVWVAIHKSIDTLKSKEVDLMQFCNKVIGNGSSTSFWHERWNEILALKRDFIDCLIWNLKNIFSLLKN</sequence>
<gene>
    <name evidence="1" type="ORF">Tci_054114</name>
</gene>
<keyword evidence="1" id="KW-0548">Nucleotidyltransferase</keyword>
<dbReference type="PANTHER" id="PTHR33116">
    <property type="entry name" value="REVERSE TRANSCRIPTASE ZINC-BINDING DOMAIN-CONTAINING PROTEIN-RELATED-RELATED"/>
    <property type="match status" value="1"/>
</dbReference>
<organism evidence="1">
    <name type="scientific">Tanacetum cinerariifolium</name>
    <name type="common">Dalmatian daisy</name>
    <name type="synonym">Chrysanthemum cinerariifolium</name>
    <dbReference type="NCBI Taxonomy" id="118510"/>
    <lineage>
        <taxon>Eukaryota</taxon>
        <taxon>Viridiplantae</taxon>
        <taxon>Streptophyta</taxon>
        <taxon>Embryophyta</taxon>
        <taxon>Tracheophyta</taxon>
        <taxon>Spermatophyta</taxon>
        <taxon>Magnoliopsida</taxon>
        <taxon>eudicotyledons</taxon>
        <taxon>Gunneridae</taxon>
        <taxon>Pentapetalae</taxon>
        <taxon>asterids</taxon>
        <taxon>campanulids</taxon>
        <taxon>Asterales</taxon>
        <taxon>Asteraceae</taxon>
        <taxon>Asteroideae</taxon>
        <taxon>Anthemideae</taxon>
        <taxon>Anthemidinae</taxon>
        <taxon>Tanacetum</taxon>
    </lineage>
</organism>
<dbReference type="GO" id="GO:0003964">
    <property type="term" value="F:RNA-directed DNA polymerase activity"/>
    <property type="evidence" value="ECO:0007669"/>
    <property type="project" value="UniProtKB-KW"/>
</dbReference>
<keyword evidence="1" id="KW-0695">RNA-directed DNA polymerase</keyword>